<evidence type="ECO:0000313" key="2">
    <source>
        <dbReference type="EMBL" id="CAD8417996.1"/>
    </source>
</evidence>
<dbReference type="Pfam" id="PF13883">
    <property type="entry name" value="CREG_beta-barrel"/>
    <property type="match status" value="1"/>
</dbReference>
<accession>A0A7S0CCB9</accession>
<dbReference type="SUPFAM" id="SSF50475">
    <property type="entry name" value="FMN-binding split barrel"/>
    <property type="match status" value="1"/>
</dbReference>
<dbReference type="InterPro" id="IPR012349">
    <property type="entry name" value="Split_barrel_FMN-bd"/>
</dbReference>
<dbReference type="GO" id="GO:0005737">
    <property type="term" value="C:cytoplasm"/>
    <property type="evidence" value="ECO:0007669"/>
    <property type="project" value="UniProtKB-ARBA"/>
</dbReference>
<gene>
    <name evidence="2" type="ORF">PINE0816_LOCUS14131</name>
</gene>
<dbReference type="Gene3D" id="2.30.110.10">
    <property type="entry name" value="Electron Transport, Fmn-binding Protein, Chain A"/>
    <property type="match status" value="1"/>
</dbReference>
<evidence type="ECO:0000259" key="1">
    <source>
        <dbReference type="Pfam" id="PF13883"/>
    </source>
</evidence>
<name>A0A7S0CCB9_9STRA</name>
<reference evidence="2" key="1">
    <citation type="submission" date="2021-01" db="EMBL/GenBank/DDBJ databases">
        <authorList>
            <person name="Corre E."/>
            <person name="Pelletier E."/>
            <person name="Niang G."/>
            <person name="Scheremetjew M."/>
            <person name="Finn R."/>
            <person name="Kale V."/>
            <person name="Holt S."/>
            <person name="Cochrane G."/>
            <person name="Meng A."/>
            <person name="Brown T."/>
            <person name="Cohen L."/>
        </authorList>
    </citation>
    <scope>NUCLEOTIDE SEQUENCE</scope>
    <source>
        <strain evidence="2">CCAP1064/1</strain>
    </source>
</reference>
<sequence>MMHNIEWGVISTISTREATKNMPFGNIYSFVDGTCDKSTGMPYLYLSDMDQSAKDLKGSTDVSLALSEASTLTHHDGNMPFGVQHTCSISASGIGDPENPPCARLVVTGKFVPLHEGEDSVDSDELSFAKRSLFQRHPSMADWPDDHSFFVGKIDIIDLWLIDIYGGATVIDVDEYFGLELQSDGTFASNDSSTNLRTKT</sequence>
<dbReference type="AlphaFoldDB" id="A0A7S0CCB9"/>
<organism evidence="2">
    <name type="scientific">Proboscia inermis</name>
    <dbReference type="NCBI Taxonomy" id="420281"/>
    <lineage>
        <taxon>Eukaryota</taxon>
        <taxon>Sar</taxon>
        <taxon>Stramenopiles</taxon>
        <taxon>Ochrophyta</taxon>
        <taxon>Bacillariophyta</taxon>
        <taxon>Coscinodiscophyceae</taxon>
        <taxon>Rhizosoleniophycidae</taxon>
        <taxon>Rhizosoleniales</taxon>
        <taxon>Rhizosoleniaceae</taxon>
        <taxon>Proboscia</taxon>
    </lineage>
</organism>
<proteinExistence type="predicted"/>
<feature type="domain" description="CREG-like beta-barrel" evidence="1">
    <location>
        <begin position="2"/>
        <end position="177"/>
    </location>
</feature>
<protein>
    <recommendedName>
        <fullName evidence="1">CREG-like beta-barrel domain-containing protein</fullName>
    </recommendedName>
</protein>
<dbReference type="PANTHER" id="PTHR13343:SF17">
    <property type="entry name" value="CELLULAR REPRESSOR OF E1A-STIMULATED GENES, ISOFORM A"/>
    <property type="match status" value="1"/>
</dbReference>
<dbReference type="EMBL" id="HBEL01030324">
    <property type="protein sequence ID" value="CAD8417996.1"/>
    <property type="molecule type" value="Transcribed_RNA"/>
</dbReference>
<dbReference type="PANTHER" id="PTHR13343">
    <property type="entry name" value="CREG1 PROTEIN"/>
    <property type="match status" value="1"/>
</dbReference>
<dbReference type="InterPro" id="IPR055343">
    <property type="entry name" value="CREG_beta-barrel"/>
</dbReference>